<gene>
    <name evidence="1" type="ORF">SDC9_165207</name>
</gene>
<accession>A0A645FW03</accession>
<dbReference type="AlphaFoldDB" id="A0A645FW03"/>
<organism evidence="1">
    <name type="scientific">bioreactor metagenome</name>
    <dbReference type="NCBI Taxonomy" id="1076179"/>
    <lineage>
        <taxon>unclassified sequences</taxon>
        <taxon>metagenomes</taxon>
        <taxon>ecological metagenomes</taxon>
    </lineage>
</organism>
<reference evidence="1" key="1">
    <citation type="submission" date="2019-08" db="EMBL/GenBank/DDBJ databases">
        <authorList>
            <person name="Kucharzyk K."/>
            <person name="Murdoch R.W."/>
            <person name="Higgins S."/>
            <person name="Loffler F."/>
        </authorList>
    </citation>
    <scope>NUCLEOTIDE SEQUENCE</scope>
</reference>
<name>A0A645FW03_9ZZZZ</name>
<proteinExistence type="predicted"/>
<comment type="caution">
    <text evidence="1">The sequence shown here is derived from an EMBL/GenBank/DDBJ whole genome shotgun (WGS) entry which is preliminary data.</text>
</comment>
<dbReference type="EMBL" id="VSSQ01065071">
    <property type="protein sequence ID" value="MPN17852.1"/>
    <property type="molecule type" value="Genomic_DNA"/>
</dbReference>
<protein>
    <submittedName>
        <fullName evidence="1">Uncharacterized protein</fullName>
    </submittedName>
</protein>
<evidence type="ECO:0000313" key="1">
    <source>
        <dbReference type="EMBL" id="MPN17852.1"/>
    </source>
</evidence>
<sequence length="79" mass="8702">MHLLDSLQQLRSGCLLQQVTGGTGHQCIVNVVGILVNGEHDELRIGHLRLEPLHRLHAAHPGEIDIHQNHVGTARSKIL</sequence>